<organism evidence="9 10">
    <name type="scientific">Kangiella taiwanensis</name>
    <dbReference type="NCBI Taxonomy" id="1079179"/>
    <lineage>
        <taxon>Bacteria</taxon>
        <taxon>Pseudomonadati</taxon>
        <taxon>Pseudomonadota</taxon>
        <taxon>Gammaproteobacteria</taxon>
        <taxon>Kangiellales</taxon>
        <taxon>Kangiellaceae</taxon>
        <taxon>Kangiella</taxon>
    </lineage>
</organism>
<evidence type="ECO:0000256" key="7">
    <source>
        <dbReference type="ARBA" id="ARBA00022833"/>
    </source>
</evidence>
<dbReference type="Proteomes" id="UP001501294">
    <property type="component" value="Unassembled WGS sequence"/>
</dbReference>
<dbReference type="Pfam" id="PF02130">
    <property type="entry name" value="YbeY"/>
    <property type="match status" value="1"/>
</dbReference>
<proteinExistence type="inferred from homology"/>
<keyword evidence="7 8" id="KW-0862">Zinc</keyword>
<keyword evidence="3 8" id="KW-0540">Nuclease</keyword>
<evidence type="ECO:0000256" key="3">
    <source>
        <dbReference type="ARBA" id="ARBA00022722"/>
    </source>
</evidence>
<dbReference type="NCBIfam" id="TIGR00043">
    <property type="entry name" value="rRNA maturation RNase YbeY"/>
    <property type="match status" value="1"/>
</dbReference>
<evidence type="ECO:0000256" key="6">
    <source>
        <dbReference type="ARBA" id="ARBA00022801"/>
    </source>
</evidence>
<evidence type="ECO:0000313" key="10">
    <source>
        <dbReference type="Proteomes" id="UP001501294"/>
    </source>
</evidence>
<dbReference type="EC" id="3.1.-.-" evidence="8"/>
<dbReference type="PANTHER" id="PTHR46986">
    <property type="entry name" value="ENDORIBONUCLEASE YBEY, CHLOROPLASTIC"/>
    <property type="match status" value="1"/>
</dbReference>
<dbReference type="EMBL" id="BAABFU010000001">
    <property type="protein sequence ID" value="GAA4347508.1"/>
    <property type="molecule type" value="Genomic_DNA"/>
</dbReference>
<comment type="similarity">
    <text evidence="1 8">Belongs to the endoribonuclease YbeY family.</text>
</comment>
<evidence type="ECO:0000256" key="1">
    <source>
        <dbReference type="ARBA" id="ARBA00010875"/>
    </source>
</evidence>
<feature type="binding site" evidence="8">
    <location>
        <position position="133"/>
    </location>
    <ligand>
        <name>Zn(2+)</name>
        <dbReference type="ChEBI" id="CHEBI:29105"/>
        <note>catalytic</note>
    </ligand>
</feature>
<accession>A0ABP8HYD6</accession>
<name>A0ABP8HYD6_9GAMM</name>
<comment type="subcellular location">
    <subcellularLocation>
        <location evidence="8">Cytoplasm</location>
    </subcellularLocation>
</comment>
<keyword evidence="4 8" id="KW-0479">Metal-binding</keyword>
<dbReference type="PROSITE" id="PS01306">
    <property type="entry name" value="UPF0054"/>
    <property type="match status" value="1"/>
</dbReference>
<protein>
    <recommendedName>
        <fullName evidence="8">Endoribonuclease YbeY</fullName>
        <ecNumber evidence="8">3.1.-.-</ecNumber>
    </recommendedName>
</protein>
<evidence type="ECO:0000256" key="4">
    <source>
        <dbReference type="ARBA" id="ARBA00022723"/>
    </source>
</evidence>
<sequence>MSTVDLELQIADDAADNLPEEKQFLAWAQVAVSKVLQSTKPASLTIRIVSRDESQELNHQYRGKARPTNVLSFPFELPQGLPQDLLPEERILGDLAVCAEVVAAEAQQQDKLLHDHWAHMVVHGCLHLLGYDHIKDEEAEIMEALEAEILAGLGISNPYIIE</sequence>
<comment type="caution">
    <text evidence="9">The sequence shown here is derived from an EMBL/GenBank/DDBJ whole genome shotgun (WGS) entry which is preliminary data.</text>
</comment>
<evidence type="ECO:0000256" key="2">
    <source>
        <dbReference type="ARBA" id="ARBA00022517"/>
    </source>
</evidence>
<comment type="function">
    <text evidence="8">Single strand-specific metallo-endoribonuclease involved in late-stage 70S ribosome quality control and in maturation of the 3' terminus of the 16S rRNA.</text>
</comment>
<reference evidence="10" key="1">
    <citation type="journal article" date="2019" name="Int. J. Syst. Evol. Microbiol.">
        <title>The Global Catalogue of Microorganisms (GCM) 10K type strain sequencing project: providing services to taxonomists for standard genome sequencing and annotation.</title>
        <authorList>
            <consortium name="The Broad Institute Genomics Platform"/>
            <consortium name="The Broad Institute Genome Sequencing Center for Infectious Disease"/>
            <person name="Wu L."/>
            <person name="Ma J."/>
        </authorList>
    </citation>
    <scope>NUCLEOTIDE SEQUENCE [LARGE SCALE GENOMIC DNA]</scope>
    <source>
        <strain evidence="10">JCM 17727</strain>
    </source>
</reference>
<comment type="cofactor">
    <cofactor evidence="8">
        <name>Zn(2+)</name>
        <dbReference type="ChEBI" id="CHEBI:29105"/>
    </cofactor>
    <text evidence="8">Binds 1 zinc ion.</text>
</comment>
<evidence type="ECO:0000256" key="8">
    <source>
        <dbReference type="HAMAP-Rule" id="MF_00009"/>
    </source>
</evidence>
<dbReference type="Gene3D" id="3.40.390.30">
    <property type="entry name" value="Metalloproteases ('zincins'), catalytic domain"/>
    <property type="match status" value="1"/>
</dbReference>
<keyword evidence="10" id="KW-1185">Reference proteome</keyword>
<evidence type="ECO:0000313" key="9">
    <source>
        <dbReference type="EMBL" id="GAA4347508.1"/>
    </source>
</evidence>
<dbReference type="RefSeq" id="WP_223576680.1">
    <property type="nucleotide sequence ID" value="NZ_BAABFU010000001.1"/>
</dbReference>
<dbReference type="HAMAP" id="MF_00009">
    <property type="entry name" value="Endoribonucl_YbeY"/>
    <property type="match status" value="1"/>
</dbReference>
<keyword evidence="5 8" id="KW-0255">Endonuclease</keyword>
<keyword evidence="8" id="KW-0698">rRNA processing</keyword>
<evidence type="ECO:0000256" key="5">
    <source>
        <dbReference type="ARBA" id="ARBA00022759"/>
    </source>
</evidence>
<dbReference type="InterPro" id="IPR020549">
    <property type="entry name" value="YbeY_CS"/>
</dbReference>
<dbReference type="PANTHER" id="PTHR46986:SF1">
    <property type="entry name" value="ENDORIBONUCLEASE YBEY, CHLOROPLASTIC"/>
    <property type="match status" value="1"/>
</dbReference>
<dbReference type="SUPFAM" id="SSF55486">
    <property type="entry name" value="Metalloproteases ('zincins'), catalytic domain"/>
    <property type="match status" value="1"/>
</dbReference>
<keyword evidence="8" id="KW-0963">Cytoplasm</keyword>
<keyword evidence="6 8" id="KW-0378">Hydrolase</keyword>
<feature type="binding site" evidence="8">
    <location>
        <position position="127"/>
    </location>
    <ligand>
        <name>Zn(2+)</name>
        <dbReference type="ChEBI" id="CHEBI:29105"/>
        <note>catalytic</note>
    </ligand>
</feature>
<gene>
    <name evidence="8 9" type="primary">ybeY</name>
    <name evidence="9" type="ORF">GCM10023150_10110</name>
</gene>
<dbReference type="InterPro" id="IPR023091">
    <property type="entry name" value="MetalPrtase_cat_dom_sf_prd"/>
</dbReference>
<feature type="binding site" evidence="8">
    <location>
        <position position="123"/>
    </location>
    <ligand>
        <name>Zn(2+)</name>
        <dbReference type="ChEBI" id="CHEBI:29105"/>
        <note>catalytic</note>
    </ligand>
</feature>
<keyword evidence="2 8" id="KW-0690">Ribosome biogenesis</keyword>
<dbReference type="InterPro" id="IPR002036">
    <property type="entry name" value="YbeY"/>
</dbReference>